<dbReference type="VEuPathDB" id="TriTrypDB:LPAL13_260028600"/>
<keyword evidence="1" id="KW-0175">Coiled coil</keyword>
<accession>A0A088SCC1</accession>
<dbReference type="GeneID" id="22576141"/>
<evidence type="ECO:0000313" key="4">
    <source>
        <dbReference type="Proteomes" id="UP000063063"/>
    </source>
</evidence>
<dbReference type="VEuPathDB" id="TriTrypDB:LPMP_262380"/>
<evidence type="ECO:0000313" key="3">
    <source>
        <dbReference type="EMBL" id="AIN99351.1"/>
    </source>
</evidence>
<sequence>MSLSEVQHLQELAQQQPTKENNDTLVSEQTLYVEQQLRIKTEAEERTIAAQRELEELKHEIEELRRQTSSLPPIVPSDERAEYFVKWTSLLKEFGMRKVILSFLLSYSAEDFKLAELSTVSYWLDTWTTFFASAESSVRSLKKIERESTNDNTLPPTRHLYDALDEVCRLQLQARTLVGRERYRRSSSSDEFVQEFMDSQKQLREWCRKQRETLEELTKLDDLIEFSNSFYTNVPVMDSNFLVLMEQSEALMGNALVQDALQEVNREWVMLTLEIYDKLQATATRAHGRSSLEKQCVQWTQFMSPRLHRLLLSVQGALAADNDVPEAKRLATTCERLIKEHEAHDIVCTHLSDFTVREECVRPHSIALKAELQSSLTTTVLTFPHHDTAGWQADYRARVEELQEWIEVKSQKGTYMKLLERLEMTKAAIEEHADVLFPDDGP</sequence>
<name>A0A088SCC1_LEIPA</name>
<evidence type="ECO:0000256" key="2">
    <source>
        <dbReference type="SAM" id="MobiDB-lite"/>
    </source>
</evidence>
<proteinExistence type="predicted"/>
<feature type="region of interest" description="Disordered" evidence="2">
    <location>
        <begin position="1"/>
        <end position="22"/>
    </location>
</feature>
<keyword evidence="4" id="KW-1185">Reference proteome</keyword>
<dbReference type="eggNOG" id="ENOG502S38M">
    <property type="taxonomic scope" value="Eukaryota"/>
</dbReference>
<dbReference type="OrthoDB" id="261119at2759"/>
<dbReference type="KEGG" id="lpan:LPMP_262380"/>
<dbReference type="Proteomes" id="UP000063063">
    <property type="component" value="Chromosome 26"/>
</dbReference>
<organism evidence="3 4">
    <name type="scientific">Leishmania panamensis</name>
    <dbReference type="NCBI Taxonomy" id="5679"/>
    <lineage>
        <taxon>Eukaryota</taxon>
        <taxon>Discoba</taxon>
        <taxon>Euglenozoa</taxon>
        <taxon>Kinetoplastea</taxon>
        <taxon>Metakinetoplastina</taxon>
        <taxon>Trypanosomatida</taxon>
        <taxon>Trypanosomatidae</taxon>
        <taxon>Leishmaniinae</taxon>
        <taxon>Leishmania</taxon>
        <taxon>Leishmania guyanensis species complex</taxon>
    </lineage>
</organism>
<evidence type="ECO:0000256" key="1">
    <source>
        <dbReference type="SAM" id="Coils"/>
    </source>
</evidence>
<protein>
    <submittedName>
        <fullName evidence="3">Uncharacterized protein</fullName>
    </submittedName>
</protein>
<dbReference type="AlphaFoldDB" id="A0A088SCC1"/>
<dbReference type="EMBL" id="CP009395">
    <property type="protein sequence ID" value="AIN99351.1"/>
    <property type="molecule type" value="Genomic_DNA"/>
</dbReference>
<feature type="coiled-coil region" evidence="1">
    <location>
        <begin position="40"/>
        <end position="67"/>
    </location>
</feature>
<dbReference type="RefSeq" id="XP_010700058.1">
    <property type="nucleotide sequence ID" value="XM_010701756.1"/>
</dbReference>
<reference evidence="3 4" key="1">
    <citation type="journal article" date="2015" name="Sci. Rep.">
        <title>The genome of Leishmania panamensis: insights into genomics of the L. (Viannia) subgenus.</title>
        <authorList>
            <person name="Llanes A."/>
            <person name="Restrepo C.M."/>
            <person name="Vecchio G.D."/>
            <person name="Anguizola F.J."/>
            <person name="Lleonart R."/>
        </authorList>
    </citation>
    <scope>NUCLEOTIDE SEQUENCE [LARGE SCALE GENOMIC DNA]</scope>
    <source>
        <strain evidence="3 4">MHOM/PA/94/PSC-1</strain>
    </source>
</reference>
<gene>
    <name evidence="3" type="ORF">LPMP_262380</name>
</gene>